<gene>
    <name evidence="1" type="ORF">BJ508DRAFT_358392</name>
</gene>
<dbReference type="EMBL" id="ML119650">
    <property type="protein sequence ID" value="RPA86289.1"/>
    <property type="molecule type" value="Genomic_DNA"/>
</dbReference>
<dbReference type="InterPro" id="IPR036866">
    <property type="entry name" value="RibonucZ/Hydroxyglut_hydro"/>
</dbReference>
<evidence type="ECO:0000313" key="1">
    <source>
        <dbReference type="EMBL" id="RPA86289.1"/>
    </source>
</evidence>
<name>A0A3N4IKB9_ASCIM</name>
<reference evidence="1 2" key="1">
    <citation type="journal article" date="2018" name="Nat. Ecol. Evol.">
        <title>Pezizomycetes genomes reveal the molecular basis of ectomycorrhizal truffle lifestyle.</title>
        <authorList>
            <person name="Murat C."/>
            <person name="Payen T."/>
            <person name="Noel B."/>
            <person name="Kuo A."/>
            <person name="Morin E."/>
            <person name="Chen J."/>
            <person name="Kohler A."/>
            <person name="Krizsan K."/>
            <person name="Balestrini R."/>
            <person name="Da Silva C."/>
            <person name="Montanini B."/>
            <person name="Hainaut M."/>
            <person name="Levati E."/>
            <person name="Barry K.W."/>
            <person name="Belfiori B."/>
            <person name="Cichocki N."/>
            <person name="Clum A."/>
            <person name="Dockter R.B."/>
            <person name="Fauchery L."/>
            <person name="Guy J."/>
            <person name="Iotti M."/>
            <person name="Le Tacon F."/>
            <person name="Lindquist E.A."/>
            <person name="Lipzen A."/>
            <person name="Malagnac F."/>
            <person name="Mello A."/>
            <person name="Molinier V."/>
            <person name="Miyauchi S."/>
            <person name="Poulain J."/>
            <person name="Riccioni C."/>
            <person name="Rubini A."/>
            <person name="Sitrit Y."/>
            <person name="Splivallo R."/>
            <person name="Traeger S."/>
            <person name="Wang M."/>
            <person name="Zifcakova L."/>
            <person name="Wipf D."/>
            <person name="Zambonelli A."/>
            <person name="Paolocci F."/>
            <person name="Nowrousian M."/>
            <person name="Ottonello S."/>
            <person name="Baldrian P."/>
            <person name="Spatafora J.W."/>
            <person name="Henrissat B."/>
            <person name="Nagy L.G."/>
            <person name="Aury J.M."/>
            <person name="Wincker P."/>
            <person name="Grigoriev I.V."/>
            <person name="Bonfante P."/>
            <person name="Martin F.M."/>
        </authorList>
    </citation>
    <scope>NUCLEOTIDE SEQUENCE [LARGE SCALE GENOMIC DNA]</scope>
    <source>
        <strain evidence="1 2">RN42</strain>
    </source>
</reference>
<dbReference type="PANTHER" id="PTHR36142:SF2">
    <property type="entry name" value="METALLO-HYDROLASE_OXIDOREDUCTASE SUPERFAMILY PROTEIN"/>
    <property type="match status" value="1"/>
</dbReference>
<organism evidence="1 2">
    <name type="scientific">Ascobolus immersus RN42</name>
    <dbReference type="NCBI Taxonomy" id="1160509"/>
    <lineage>
        <taxon>Eukaryota</taxon>
        <taxon>Fungi</taxon>
        <taxon>Dikarya</taxon>
        <taxon>Ascomycota</taxon>
        <taxon>Pezizomycotina</taxon>
        <taxon>Pezizomycetes</taxon>
        <taxon>Pezizales</taxon>
        <taxon>Ascobolaceae</taxon>
        <taxon>Ascobolus</taxon>
    </lineage>
</organism>
<dbReference type="Proteomes" id="UP000275078">
    <property type="component" value="Unassembled WGS sequence"/>
</dbReference>
<dbReference type="OrthoDB" id="332863at2759"/>
<dbReference type="AlphaFoldDB" id="A0A3N4IKB9"/>
<evidence type="ECO:0008006" key="3">
    <source>
        <dbReference type="Google" id="ProtNLM"/>
    </source>
</evidence>
<accession>A0A3N4IKB9</accession>
<dbReference type="STRING" id="1160509.A0A3N4IKB9"/>
<keyword evidence="2" id="KW-1185">Reference proteome</keyword>
<dbReference type="Gene3D" id="3.60.15.10">
    <property type="entry name" value="Ribonuclease Z/Hydroxyacylglutathione hydrolase-like"/>
    <property type="match status" value="1"/>
</dbReference>
<evidence type="ECO:0000313" key="2">
    <source>
        <dbReference type="Proteomes" id="UP000275078"/>
    </source>
</evidence>
<protein>
    <recommendedName>
        <fullName evidence="3">Metallo-beta-lactamase domain-containing protein</fullName>
    </recommendedName>
</protein>
<dbReference type="PANTHER" id="PTHR36142">
    <property type="entry name" value="METALLO-HYDROLASE/OXIDOREDUCTASE SUPERFAMILY PROTEIN"/>
    <property type="match status" value="1"/>
</dbReference>
<proteinExistence type="predicted"/>
<sequence length="318" mass="34637">MYIHVHPINLDASLLVSILPTPAFTTPIFTFLIDPWLHDTITNIHPLFNTFTHSKTPPISSLASLPHTPSAVLISQSAPDHCCQQTLTALPTSTPIYAVPAAADIIKSWNHFTSVQPITIFSTDKPDTHTSITLPNNHGTLEVILLPALNWYEVPSLYSFFSIRFVPPPGESKPPFHMVFTGHGAPTSALTPYLKTLTDDDSIPPIDLLCHPLTKVILPLMMGGEVVHGKDGLEGLLKEVQVERVLAVHDEEKNHTGLVSWVIKEVKSDVKDVGGVEVWRVKEGGWGWEVEGGKWNGRELEGSVCCPCGSSSAGVKAS</sequence>